<keyword evidence="2" id="KW-0812">Transmembrane</keyword>
<comment type="caution">
    <text evidence="4">The sequence shown here is derived from an EMBL/GenBank/DDBJ whole genome shotgun (WGS) entry which is preliminary data.</text>
</comment>
<protein>
    <submittedName>
        <fullName evidence="4">Zinc D-Ala-D-Ala carboxypeptidase</fullName>
        <ecNumber evidence="4">3.4.17.14</ecNumber>
    </submittedName>
</protein>
<evidence type="ECO:0000256" key="2">
    <source>
        <dbReference type="SAM" id="Phobius"/>
    </source>
</evidence>
<dbReference type="RefSeq" id="WP_236713616.1">
    <property type="nucleotide sequence ID" value="NZ_LIIN01000068.1"/>
</dbReference>
<dbReference type="AlphaFoldDB" id="A0A162GGR5"/>
<sequence>MRPSRARDENHDHDDHGHHDHGHHDHRGDDRWRAQLRARVLAIVTALLLAVGFVAGGTASAQAADWPVLSSGSTGDDVTTAQYLLRGSGQSLDVDGAFGPGTAAAVTAFQSAKGLAADGVIGQATWGALTVTVQSGSSGDAVRAAQTQLNANGSSLAVDGVFGAGTASAVTSFQGSAGLTADGIVGPATWKALIAGTGGGTTPPPSGGAAATAQAILDNPGIELYELGDDKASSSLSNVRDTAAGQPAKTSPFGDVGVTDVALDPAMLDGLLALNTEYGFDLRVTSIAGEDHSSTSRHYTGHAVDIDRIDGVTVSGGADHTAVQNACSALGATLTLGPGDPGHSDHVHCEW</sequence>
<dbReference type="Proteomes" id="UP000076717">
    <property type="component" value="Unassembled WGS sequence"/>
</dbReference>
<evidence type="ECO:0000259" key="3">
    <source>
        <dbReference type="Pfam" id="PF01471"/>
    </source>
</evidence>
<organism evidence="4 5">
    <name type="scientific">Rathayibacter tanaceti</name>
    <dbReference type="NCBI Taxonomy" id="1671680"/>
    <lineage>
        <taxon>Bacteria</taxon>
        <taxon>Bacillati</taxon>
        <taxon>Actinomycetota</taxon>
        <taxon>Actinomycetes</taxon>
        <taxon>Micrococcales</taxon>
        <taxon>Microbacteriaceae</taxon>
        <taxon>Rathayibacter</taxon>
    </lineage>
</organism>
<dbReference type="GO" id="GO:0009046">
    <property type="term" value="F:zinc D-Ala-D-Ala carboxypeptidase activity"/>
    <property type="evidence" value="ECO:0007669"/>
    <property type="project" value="UniProtKB-EC"/>
</dbReference>
<evidence type="ECO:0000256" key="1">
    <source>
        <dbReference type="SAM" id="MobiDB-lite"/>
    </source>
</evidence>
<dbReference type="EMBL" id="LIIN01000068">
    <property type="protein sequence ID" value="KZX20849.1"/>
    <property type="molecule type" value="Genomic_DNA"/>
</dbReference>
<dbReference type="SUPFAM" id="SSF47090">
    <property type="entry name" value="PGBD-like"/>
    <property type="match status" value="2"/>
</dbReference>
<dbReference type="InterPro" id="IPR036365">
    <property type="entry name" value="PGBD-like_sf"/>
</dbReference>
<dbReference type="InterPro" id="IPR002477">
    <property type="entry name" value="Peptidoglycan-bd-like"/>
</dbReference>
<reference evidence="4 5" key="1">
    <citation type="submission" date="2015-08" db="EMBL/GenBank/DDBJ databases">
        <title>Draft Genome Sequence of Rathayibacter sp. Strain VKM Ac-2596 Isolated from Leaf Gall Induced by Plant-Parasitic Nematodes.</title>
        <authorList>
            <person name="Vasilenko O.V."/>
            <person name="Starodumova I.P."/>
            <person name="Tarlachkov S.V."/>
            <person name="Dorofeeva L.V."/>
            <person name="Evtushenko L.I."/>
        </authorList>
    </citation>
    <scope>NUCLEOTIDE SEQUENCE [LARGE SCALE GENOMIC DNA]</scope>
    <source>
        <strain evidence="4 5">VKM Ac-2596</strain>
    </source>
</reference>
<feature type="domain" description="Peptidoglycan binding-like" evidence="3">
    <location>
        <begin position="138"/>
        <end position="193"/>
    </location>
</feature>
<proteinExistence type="predicted"/>
<keyword evidence="5" id="KW-1185">Reference proteome</keyword>
<keyword evidence="4" id="KW-0645">Protease</keyword>
<evidence type="ECO:0000313" key="4">
    <source>
        <dbReference type="EMBL" id="KZX20849.1"/>
    </source>
</evidence>
<evidence type="ECO:0000313" key="5">
    <source>
        <dbReference type="Proteomes" id="UP000076717"/>
    </source>
</evidence>
<gene>
    <name evidence="4" type="ORF">ACH61_02020</name>
</gene>
<name>A0A162GGR5_9MICO</name>
<feature type="domain" description="Peptidoglycan binding-like" evidence="3">
    <location>
        <begin position="74"/>
        <end position="129"/>
    </location>
</feature>
<feature type="region of interest" description="Disordered" evidence="1">
    <location>
        <begin position="1"/>
        <end position="28"/>
    </location>
</feature>
<keyword evidence="4" id="KW-0121">Carboxypeptidase</keyword>
<keyword evidence="2" id="KW-0472">Membrane</keyword>
<dbReference type="EC" id="3.4.17.14" evidence="4"/>
<keyword evidence="2" id="KW-1133">Transmembrane helix</keyword>
<dbReference type="PATRIC" id="fig|1671680.3.peg.2153"/>
<dbReference type="InterPro" id="IPR036366">
    <property type="entry name" value="PGBDSf"/>
</dbReference>
<accession>A0A162GGR5</accession>
<dbReference type="Gene3D" id="1.10.101.10">
    <property type="entry name" value="PGBD-like superfamily/PGBD"/>
    <property type="match status" value="2"/>
</dbReference>
<keyword evidence="4" id="KW-0378">Hydrolase</keyword>
<feature type="transmembrane region" description="Helical" evidence="2">
    <location>
        <begin position="40"/>
        <end position="61"/>
    </location>
</feature>
<dbReference type="Pfam" id="PF01471">
    <property type="entry name" value="PG_binding_1"/>
    <property type="match status" value="2"/>
</dbReference>